<dbReference type="Proteomes" id="UP001056120">
    <property type="component" value="Linkage Group LG18"/>
</dbReference>
<gene>
    <name evidence="1" type="ORF">L1987_56724</name>
</gene>
<keyword evidence="2" id="KW-1185">Reference proteome</keyword>
<dbReference type="EMBL" id="CM042035">
    <property type="protein sequence ID" value="KAI3756898.1"/>
    <property type="molecule type" value="Genomic_DNA"/>
</dbReference>
<proteinExistence type="predicted"/>
<comment type="caution">
    <text evidence="1">The sequence shown here is derived from an EMBL/GenBank/DDBJ whole genome shotgun (WGS) entry which is preliminary data.</text>
</comment>
<name>A0ACB9EEA5_9ASTR</name>
<reference evidence="2" key="1">
    <citation type="journal article" date="2022" name="Mol. Ecol. Resour.">
        <title>The genomes of chicory, endive, great burdock and yacon provide insights into Asteraceae palaeo-polyploidization history and plant inulin production.</title>
        <authorList>
            <person name="Fan W."/>
            <person name="Wang S."/>
            <person name="Wang H."/>
            <person name="Wang A."/>
            <person name="Jiang F."/>
            <person name="Liu H."/>
            <person name="Zhao H."/>
            <person name="Xu D."/>
            <person name="Zhang Y."/>
        </authorList>
    </citation>
    <scope>NUCLEOTIDE SEQUENCE [LARGE SCALE GENOMIC DNA]</scope>
    <source>
        <strain evidence="2">cv. Yunnan</strain>
    </source>
</reference>
<evidence type="ECO:0000313" key="2">
    <source>
        <dbReference type="Proteomes" id="UP001056120"/>
    </source>
</evidence>
<sequence>MGKNGGGKKKVIQVQPVRQQPPRATRGATGGVPMVDSSRGWNPFTCAPMVNQVEQTLPECLVNRSASTIPSVSPSSNLDRSGFSSLESGVNWSDVVKGLKSGSQLDGVHDFQASPAVSLPTGGVGLFNAGFSSCLAVTHDVLTPDISVTAGCMGINPSVEPVSSGSDVNGVASSPMFDIPVVAGSPVIISLDNGLSPDVTSPMSAGEDVTAGCTSENPTGHAHVTGPISVGSNCSPGLLNIGVSSGPPFSSVGLNIGNTAGPSLTSVGPFSAGPNQVSHLYAGPVFNCADGLQFNPNGPDNSVGLGADGLTSSGPNCSTDEILFGSVPSISTICRVFGHLDEVHAPKPIVVEPVILEQPKSVPLVPPIPLAQQAQVVDEDGFVKVKSKKKKKKKQGMDGGLQPVPVSHDGPILDSSPKLVSPAVVPSVGPSVSLGPLPEAQLKQKGKLHVTNQFASLSDPVLETMDDFYDGALGIWESERQYAHFYHDSGLKPPGFVFEKWTPKHKEYYFHLSKEVIKDQGGPSIVVEVAEDDDVTDVDSVTDDSSRFMKLS</sequence>
<organism evidence="1 2">
    <name type="scientific">Smallanthus sonchifolius</name>
    <dbReference type="NCBI Taxonomy" id="185202"/>
    <lineage>
        <taxon>Eukaryota</taxon>
        <taxon>Viridiplantae</taxon>
        <taxon>Streptophyta</taxon>
        <taxon>Embryophyta</taxon>
        <taxon>Tracheophyta</taxon>
        <taxon>Spermatophyta</taxon>
        <taxon>Magnoliopsida</taxon>
        <taxon>eudicotyledons</taxon>
        <taxon>Gunneridae</taxon>
        <taxon>Pentapetalae</taxon>
        <taxon>asterids</taxon>
        <taxon>campanulids</taxon>
        <taxon>Asterales</taxon>
        <taxon>Asteraceae</taxon>
        <taxon>Asteroideae</taxon>
        <taxon>Heliantheae alliance</taxon>
        <taxon>Millerieae</taxon>
        <taxon>Smallanthus</taxon>
    </lineage>
</organism>
<accession>A0ACB9EEA5</accession>
<reference evidence="1 2" key="2">
    <citation type="journal article" date="2022" name="Mol. Ecol. Resour.">
        <title>The genomes of chicory, endive, great burdock and yacon provide insights into Asteraceae paleo-polyploidization history and plant inulin production.</title>
        <authorList>
            <person name="Fan W."/>
            <person name="Wang S."/>
            <person name="Wang H."/>
            <person name="Wang A."/>
            <person name="Jiang F."/>
            <person name="Liu H."/>
            <person name="Zhao H."/>
            <person name="Xu D."/>
            <person name="Zhang Y."/>
        </authorList>
    </citation>
    <scope>NUCLEOTIDE SEQUENCE [LARGE SCALE GENOMIC DNA]</scope>
    <source>
        <strain evidence="2">cv. Yunnan</strain>
        <tissue evidence="1">Leaves</tissue>
    </source>
</reference>
<protein>
    <submittedName>
        <fullName evidence="1">Uncharacterized protein</fullName>
    </submittedName>
</protein>
<evidence type="ECO:0000313" key="1">
    <source>
        <dbReference type="EMBL" id="KAI3756898.1"/>
    </source>
</evidence>